<dbReference type="InterPro" id="IPR036397">
    <property type="entry name" value="RNaseH_sf"/>
</dbReference>
<dbReference type="PANTHER" id="PTHR47331:SF1">
    <property type="entry name" value="GAG-LIKE PROTEIN"/>
    <property type="match status" value="1"/>
</dbReference>
<dbReference type="InterPro" id="IPR041588">
    <property type="entry name" value="Integrase_H2C2"/>
</dbReference>
<dbReference type="Gene3D" id="3.30.420.10">
    <property type="entry name" value="Ribonuclease H-like superfamily/Ribonuclease H"/>
    <property type="match status" value="1"/>
</dbReference>
<dbReference type="InterPro" id="IPR012337">
    <property type="entry name" value="RNaseH-like_sf"/>
</dbReference>
<accession>A0AAV1L2J1</accession>
<dbReference type="GO" id="GO:0003676">
    <property type="term" value="F:nucleic acid binding"/>
    <property type="evidence" value="ECO:0007669"/>
    <property type="project" value="InterPro"/>
</dbReference>
<proteinExistence type="predicted"/>
<dbReference type="Pfam" id="PF17921">
    <property type="entry name" value="Integrase_H2C2"/>
    <property type="match status" value="1"/>
</dbReference>
<dbReference type="AlphaFoldDB" id="A0AAV1L2J1"/>
<dbReference type="InterPro" id="IPR001584">
    <property type="entry name" value="Integrase_cat-core"/>
</dbReference>
<dbReference type="Proteomes" id="UP001314205">
    <property type="component" value="Unassembled WGS sequence"/>
</dbReference>
<dbReference type="SUPFAM" id="SSF53098">
    <property type="entry name" value="Ribonuclease H-like"/>
    <property type="match status" value="1"/>
</dbReference>
<dbReference type="PROSITE" id="PS50994">
    <property type="entry name" value="INTEGRASE"/>
    <property type="match status" value="1"/>
</dbReference>
<dbReference type="GO" id="GO:0015074">
    <property type="term" value="P:DNA integration"/>
    <property type="evidence" value="ECO:0007669"/>
    <property type="project" value="InterPro"/>
</dbReference>
<evidence type="ECO:0000259" key="1">
    <source>
        <dbReference type="PROSITE" id="PS50994"/>
    </source>
</evidence>
<sequence length="341" mass="38219">MNQTQQLCIKQVQECEFAEEINSLTLKVCVANRSVLRTLYPFLDKNGILRVGGRLSQANVSYDQKNPIILPAENHLSLLIVADAHTKTLHGGPQLMMSFLRSKYWILRARNMVKKYYRSCVVCLRYSKAAATQLMGQLPEVRLKPSRPFKSSGVDYAGPINIRFSPGRGSKSYKGYICLFVCMVTRAIHLEAVSDLTAKGFIAAFRRFVACRGHCQNLFSDNGTNFVGANKMLCKMFDNAKSELHNEIAELLTLESTKWHFIPPNAPNFGGIWEAGVRCAKAHLKRVVGDNILTFEEISTMLTQIEACLNSRPLSILSDNPNDPLPLTPGHFFNRGAIVKY</sequence>
<name>A0AAV1L2J1_9NEOP</name>
<evidence type="ECO:0000313" key="2">
    <source>
        <dbReference type="EMBL" id="CAK1588241.1"/>
    </source>
</evidence>
<dbReference type="Gene3D" id="1.10.340.70">
    <property type="match status" value="1"/>
</dbReference>
<keyword evidence="3" id="KW-1185">Reference proteome</keyword>
<evidence type="ECO:0000313" key="3">
    <source>
        <dbReference type="Proteomes" id="UP001314205"/>
    </source>
</evidence>
<gene>
    <name evidence="2" type="ORF">PARMNEM_LOCUS8899</name>
</gene>
<feature type="domain" description="Integrase catalytic" evidence="1">
    <location>
        <begin position="144"/>
        <end position="337"/>
    </location>
</feature>
<dbReference type="EMBL" id="CAVLGL010000082">
    <property type="protein sequence ID" value="CAK1588241.1"/>
    <property type="molecule type" value="Genomic_DNA"/>
</dbReference>
<protein>
    <recommendedName>
        <fullName evidence="1">Integrase catalytic domain-containing protein</fullName>
    </recommendedName>
</protein>
<comment type="caution">
    <text evidence="2">The sequence shown here is derived from an EMBL/GenBank/DDBJ whole genome shotgun (WGS) entry which is preliminary data.</text>
</comment>
<reference evidence="2 3" key="1">
    <citation type="submission" date="2023-11" db="EMBL/GenBank/DDBJ databases">
        <authorList>
            <person name="Hedman E."/>
            <person name="Englund M."/>
            <person name="Stromberg M."/>
            <person name="Nyberg Akerstrom W."/>
            <person name="Nylinder S."/>
            <person name="Jareborg N."/>
            <person name="Kallberg Y."/>
            <person name="Kronander E."/>
        </authorList>
    </citation>
    <scope>NUCLEOTIDE SEQUENCE [LARGE SCALE GENOMIC DNA]</scope>
</reference>
<dbReference type="PANTHER" id="PTHR47331">
    <property type="entry name" value="PHD-TYPE DOMAIN-CONTAINING PROTEIN"/>
    <property type="match status" value="1"/>
</dbReference>
<organism evidence="2 3">
    <name type="scientific">Parnassius mnemosyne</name>
    <name type="common">clouded apollo</name>
    <dbReference type="NCBI Taxonomy" id="213953"/>
    <lineage>
        <taxon>Eukaryota</taxon>
        <taxon>Metazoa</taxon>
        <taxon>Ecdysozoa</taxon>
        <taxon>Arthropoda</taxon>
        <taxon>Hexapoda</taxon>
        <taxon>Insecta</taxon>
        <taxon>Pterygota</taxon>
        <taxon>Neoptera</taxon>
        <taxon>Endopterygota</taxon>
        <taxon>Lepidoptera</taxon>
        <taxon>Glossata</taxon>
        <taxon>Ditrysia</taxon>
        <taxon>Papilionoidea</taxon>
        <taxon>Papilionidae</taxon>
        <taxon>Parnassiinae</taxon>
        <taxon>Parnassini</taxon>
        <taxon>Parnassius</taxon>
        <taxon>Driopa</taxon>
    </lineage>
</organism>